<dbReference type="Proteomes" id="UP001348817">
    <property type="component" value="Plasmid pFA1"/>
</dbReference>
<keyword evidence="5" id="KW-0378">Hydrolase</keyword>
<evidence type="ECO:0000256" key="2">
    <source>
        <dbReference type="ARBA" id="ARBA00022840"/>
    </source>
</evidence>
<dbReference type="InterPro" id="IPR014001">
    <property type="entry name" value="Helicase_ATP-bd"/>
</dbReference>
<feature type="domain" description="Helicase C-terminal" evidence="4">
    <location>
        <begin position="245"/>
        <end position="405"/>
    </location>
</feature>
<dbReference type="RefSeq" id="WP_338394821.1">
    <property type="nucleotide sequence ID" value="NZ_AP025315.1"/>
</dbReference>
<accession>A0AAU9DAW0</accession>
<dbReference type="AlphaFoldDB" id="A0AAU9DAW0"/>
<organism evidence="5 6">
    <name type="scientific">Fulvitalea axinellae</name>
    <dbReference type="NCBI Taxonomy" id="1182444"/>
    <lineage>
        <taxon>Bacteria</taxon>
        <taxon>Pseudomonadati</taxon>
        <taxon>Bacteroidota</taxon>
        <taxon>Cytophagia</taxon>
        <taxon>Cytophagales</taxon>
        <taxon>Persicobacteraceae</taxon>
        <taxon>Fulvitalea</taxon>
    </lineage>
</organism>
<dbReference type="Pfam" id="PF00271">
    <property type="entry name" value="Helicase_C"/>
    <property type="match status" value="1"/>
</dbReference>
<protein>
    <submittedName>
        <fullName evidence="5">ATP-dependent helicase</fullName>
    </submittedName>
</protein>
<dbReference type="InterPro" id="IPR001650">
    <property type="entry name" value="Helicase_C-like"/>
</dbReference>
<dbReference type="GO" id="GO:0003677">
    <property type="term" value="F:DNA binding"/>
    <property type="evidence" value="ECO:0007669"/>
    <property type="project" value="TreeGrafter"/>
</dbReference>
<dbReference type="PANTHER" id="PTHR47962">
    <property type="entry name" value="ATP-DEPENDENT HELICASE LHR-RELATED-RELATED"/>
    <property type="match status" value="1"/>
</dbReference>
<proteinExistence type="predicted"/>
<dbReference type="SUPFAM" id="SSF52540">
    <property type="entry name" value="P-loop containing nucleoside triphosphate hydrolases"/>
    <property type="match status" value="1"/>
</dbReference>
<dbReference type="PROSITE" id="PS51194">
    <property type="entry name" value="HELICASE_CTER"/>
    <property type="match status" value="1"/>
</dbReference>
<evidence type="ECO:0000313" key="6">
    <source>
        <dbReference type="Proteomes" id="UP001348817"/>
    </source>
</evidence>
<dbReference type="KEGG" id="fax:FUAX_41360"/>
<keyword evidence="6" id="KW-1185">Reference proteome</keyword>
<dbReference type="Pfam" id="PF00270">
    <property type="entry name" value="DEAD"/>
    <property type="match status" value="1"/>
</dbReference>
<keyword evidence="5" id="KW-0614">Plasmid</keyword>
<dbReference type="GO" id="GO:0005524">
    <property type="term" value="F:ATP binding"/>
    <property type="evidence" value="ECO:0007669"/>
    <property type="project" value="UniProtKB-KW"/>
</dbReference>
<evidence type="ECO:0000259" key="4">
    <source>
        <dbReference type="PROSITE" id="PS51194"/>
    </source>
</evidence>
<dbReference type="PANTHER" id="PTHR47962:SF5">
    <property type="entry name" value="ATP-DEPENDENT HELICASE LHR-RELATED"/>
    <property type="match status" value="1"/>
</dbReference>
<evidence type="ECO:0000313" key="5">
    <source>
        <dbReference type="EMBL" id="BDD11704.1"/>
    </source>
</evidence>
<gene>
    <name evidence="5" type="ORF">FUAX_41360</name>
</gene>
<dbReference type="GO" id="GO:0004386">
    <property type="term" value="F:helicase activity"/>
    <property type="evidence" value="ECO:0007669"/>
    <property type="project" value="UniProtKB-KW"/>
</dbReference>
<dbReference type="EMBL" id="AP025315">
    <property type="protein sequence ID" value="BDD11704.1"/>
    <property type="molecule type" value="Genomic_DNA"/>
</dbReference>
<dbReference type="CDD" id="cd18796">
    <property type="entry name" value="SF2_C_LHR"/>
    <property type="match status" value="1"/>
</dbReference>
<dbReference type="SMART" id="SM00487">
    <property type="entry name" value="DEXDc"/>
    <property type="match status" value="1"/>
</dbReference>
<keyword evidence="2" id="KW-0067">ATP-binding</keyword>
<keyword evidence="1" id="KW-0547">Nucleotide-binding</keyword>
<dbReference type="InterPro" id="IPR052511">
    <property type="entry name" value="ATP-dep_Helicase"/>
</dbReference>
<reference evidence="5 6" key="1">
    <citation type="submission" date="2021-12" db="EMBL/GenBank/DDBJ databases">
        <title>Genome sequencing of bacteria with rrn-lacking chromosome and rrn-plasmid.</title>
        <authorList>
            <person name="Anda M."/>
            <person name="Iwasaki W."/>
        </authorList>
    </citation>
    <scope>NUCLEOTIDE SEQUENCE [LARGE SCALE GENOMIC DNA]</scope>
    <source>
        <strain evidence="5 6">DSM 100852</strain>
        <plasmid evidence="5 6">pFA1</plasmid>
    </source>
</reference>
<geneLocation type="plasmid" evidence="5 6">
    <name>pFA1</name>
</geneLocation>
<keyword evidence="5" id="KW-0347">Helicase</keyword>
<evidence type="ECO:0000256" key="1">
    <source>
        <dbReference type="ARBA" id="ARBA00022741"/>
    </source>
</evidence>
<name>A0AAU9DAW0_9BACT</name>
<dbReference type="GO" id="GO:0016887">
    <property type="term" value="F:ATP hydrolysis activity"/>
    <property type="evidence" value="ECO:0007669"/>
    <property type="project" value="TreeGrafter"/>
</dbReference>
<dbReference type="InterPro" id="IPR011545">
    <property type="entry name" value="DEAD/DEAH_box_helicase_dom"/>
</dbReference>
<feature type="domain" description="Helicase ATP-binding" evidence="3">
    <location>
        <begin position="33"/>
        <end position="214"/>
    </location>
</feature>
<evidence type="ECO:0000259" key="3">
    <source>
        <dbReference type="PROSITE" id="PS51192"/>
    </source>
</evidence>
<dbReference type="PROSITE" id="PS51192">
    <property type="entry name" value="HELICASE_ATP_BIND_1"/>
    <property type="match status" value="1"/>
</dbReference>
<dbReference type="InterPro" id="IPR027417">
    <property type="entry name" value="P-loop_NTPase"/>
</dbReference>
<dbReference type="Gene3D" id="3.40.50.300">
    <property type="entry name" value="P-loop containing nucleotide triphosphate hydrolases"/>
    <property type="match status" value="2"/>
</dbReference>
<sequence>MSIGFNQLDHRVQRWVHRQKWKNLRDIQEQAIGPILKEGSDVVISASTASGKTEAFFLPACTKIADQDEGFGILYLSPLKALINDQYRRLEGLCEMLDMNVVPWHGDISQARRNKAKKNPSGIILMTPESLEARLIKDMGWVRRAFSFLRYIVIDEFHAFVGTERGQQLTSLMNRLDALAQDRDLPIPRVALSATLGNINDTPALLRQNYNMPCEIIQGKGESELQLVVKGYYDLPGAQRLNENALQDLYAICRGGSHLVFANSRGNTEDIAARASDLCENNFVPNEFFPHHGSLSRELREFLEKRLQKEDLPTTAVCTMTLELGIDIGKVDSVIQVTPPHSVASLRQRMGRSGRRGTPSVLRMLIPEDKISHISSPGDKLRLRLLQSIAIIRLYIVEKWYEPAESSHFHFSTLVHQILALIAQWGGARAAQIFDQLCDKGSFGNVTIPDFKKILTHMGKKELIQQMHNGELVLGIEGERLVNNYNFYTVFNTPEEYRVVNNEKTIGSLPTESLVTKGQHIIFAGRRWKVNDVDEEKKTVYVNLSKGGVPPKFIGDPIPLHQKIRDEMYKIFNTGDYRIDIGGSKVDFLDSSARNLFKEGLEYFNKHDLSRNKIINENGYVYLVLWASDKIVKTLQMIFGSKGYEVSSFHGIIEIKNVDRHKIENLLKNPSILMGEWTNAKLSSIIGVRHIEKYDEYVPDDLLINSYGNRYFDVKATKHFLEQLYV</sequence>
<dbReference type="SMART" id="SM00490">
    <property type="entry name" value="HELICc"/>
    <property type="match status" value="1"/>
</dbReference>